<organism evidence="2 3">
    <name type="scientific">Roseovarius lutimaris</name>
    <dbReference type="NCBI Taxonomy" id="1005928"/>
    <lineage>
        <taxon>Bacteria</taxon>
        <taxon>Pseudomonadati</taxon>
        <taxon>Pseudomonadota</taxon>
        <taxon>Alphaproteobacteria</taxon>
        <taxon>Rhodobacterales</taxon>
        <taxon>Roseobacteraceae</taxon>
        <taxon>Roseovarius</taxon>
    </lineage>
</organism>
<dbReference type="SUPFAM" id="SSF47413">
    <property type="entry name" value="lambda repressor-like DNA-binding domains"/>
    <property type="match status" value="1"/>
</dbReference>
<evidence type="ECO:0000313" key="2">
    <source>
        <dbReference type="EMBL" id="SFN46736.1"/>
    </source>
</evidence>
<dbReference type="PROSITE" id="PS50943">
    <property type="entry name" value="HTH_CROC1"/>
    <property type="match status" value="1"/>
</dbReference>
<dbReference type="CDD" id="cd00093">
    <property type="entry name" value="HTH_XRE"/>
    <property type="match status" value="1"/>
</dbReference>
<reference evidence="3" key="1">
    <citation type="submission" date="2016-10" db="EMBL/GenBank/DDBJ databases">
        <authorList>
            <person name="Varghese N."/>
            <person name="Submissions S."/>
        </authorList>
    </citation>
    <scope>NUCLEOTIDE SEQUENCE [LARGE SCALE GENOMIC DNA]</scope>
    <source>
        <strain evidence="3">DSM 28463</strain>
    </source>
</reference>
<accession>A0A1I4Z900</accession>
<protein>
    <submittedName>
        <fullName evidence="2">Transcriptional regulator, XRE family</fullName>
    </submittedName>
</protein>
<dbReference type="GO" id="GO:0003677">
    <property type="term" value="F:DNA binding"/>
    <property type="evidence" value="ECO:0007669"/>
    <property type="project" value="InterPro"/>
</dbReference>
<evidence type="ECO:0000259" key="1">
    <source>
        <dbReference type="PROSITE" id="PS50943"/>
    </source>
</evidence>
<dbReference type="InterPro" id="IPR010982">
    <property type="entry name" value="Lambda_DNA-bd_dom_sf"/>
</dbReference>
<dbReference type="Proteomes" id="UP000198599">
    <property type="component" value="Unassembled WGS sequence"/>
</dbReference>
<dbReference type="AlphaFoldDB" id="A0A1I4Z900"/>
<evidence type="ECO:0000313" key="3">
    <source>
        <dbReference type="Proteomes" id="UP000198599"/>
    </source>
</evidence>
<proteinExistence type="predicted"/>
<dbReference type="OrthoDB" id="7206663at2"/>
<keyword evidence="3" id="KW-1185">Reference proteome</keyword>
<dbReference type="InterPro" id="IPR001387">
    <property type="entry name" value="Cro/C1-type_HTH"/>
</dbReference>
<dbReference type="EMBL" id="FOVP01000003">
    <property type="protein sequence ID" value="SFN46736.1"/>
    <property type="molecule type" value="Genomic_DNA"/>
</dbReference>
<name>A0A1I4Z900_9RHOB</name>
<dbReference type="STRING" id="1005928.SAMN04487859_10329"/>
<gene>
    <name evidence="2" type="ORF">SAMN04487859_10329</name>
</gene>
<sequence length="84" mass="9002">MSMTGTQIRAARVLLEMEQAELAERASVSINTVRNMEAKGGQVVRVRLDTLMKVQKALEDAGVQFIAKNGGGVGVRLKEGASDD</sequence>
<feature type="domain" description="HTH cro/C1-type" evidence="1">
    <location>
        <begin position="8"/>
        <end position="37"/>
    </location>
</feature>
<dbReference type="Gene3D" id="1.10.260.40">
    <property type="entry name" value="lambda repressor-like DNA-binding domains"/>
    <property type="match status" value="1"/>
</dbReference>